<proteinExistence type="predicted"/>
<reference evidence="2" key="1">
    <citation type="journal article" date="2019" name="Int. J. Syst. Evol. Microbiol.">
        <title>The Global Catalogue of Microorganisms (GCM) 10K type strain sequencing project: providing services to taxonomists for standard genome sequencing and annotation.</title>
        <authorList>
            <consortium name="The Broad Institute Genomics Platform"/>
            <consortium name="The Broad Institute Genome Sequencing Center for Infectious Disease"/>
            <person name="Wu L."/>
            <person name="Ma J."/>
        </authorList>
    </citation>
    <scope>NUCLEOTIDE SEQUENCE [LARGE SCALE GENOMIC DNA]</scope>
    <source>
        <strain evidence="2">YJ-61-S</strain>
    </source>
</reference>
<dbReference type="EMBL" id="JBHSFV010000003">
    <property type="protein sequence ID" value="MFC4633539.1"/>
    <property type="molecule type" value="Genomic_DNA"/>
</dbReference>
<evidence type="ECO:0000313" key="1">
    <source>
        <dbReference type="EMBL" id="MFC4633539.1"/>
    </source>
</evidence>
<sequence>MQNKKSVIKNEYIPISAVVSIEELPTIDLINTYTKGKEQTKEITHYQNWKKSPDELVAFCRVIYETEIPKKFDFLIDLSDDCGGIEIAATITQAIWNGILPLKFIELGYKTILIIQFENGIPERLYSLKNINDADFKTRFALCSALNKEKVLSKLKTYYK</sequence>
<dbReference type="RefSeq" id="WP_379977749.1">
    <property type="nucleotide sequence ID" value="NZ_JBHSFV010000003.1"/>
</dbReference>
<keyword evidence="2" id="KW-1185">Reference proteome</keyword>
<comment type="caution">
    <text evidence="1">The sequence shown here is derived from an EMBL/GenBank/DDBJ whole genome shotgun (WGS) entry which is preliminary data.</text>
</comment>
<accession>A0ABV9HTQ9</accession>
<protein>
    <submittedName>
        <fullName evidence="1">Uncharacterized protein</fullName>
    </submittedName>
</protein>
<dbReference type="Proteomes" id="UP001596043">
    <property type="component" value="Unassembled WGS sequence"/>
</dbReference>
<organism evidence="1 2">
    <name type="scientific">Dokdonia ponticola</name>
    <dbReference type="NCBI Taxonomy" id="2041041"/>
    <lineage>
        <taxon>Bacteria</taxon>
        <taxon>Pseudomonadati</taxon>
        <taxon>Bacteroidota</taxon>
        <taxon>Flavobacteriia</taxon>
        <taxon>Flavobacteriales</taxon>
        <taxon>Flavobacteriaceae</taxon>
        <taxon>Dokdonia</taxon>
    </lineage>
</organism>
<name>A0ABV9HTQ9_9FLAO</name>
<gene>
    <name evidence="1" type="ORF">ACFO3O_06450</name>
</gene>
<evidence type="ECO:0000313" key="2">
    <source>
        <dbReference type="Proteomes" id="UP001596043"/>
    </source>
</evidence>